<dbReference type="AlphaFoldDB" id="X1UNF7"/>
<sequence length="204" mass="21369">MLVTPSALVGRLSGRAGGVVAASWKGRQYVRTHVIPANPQTDAQDVVRESFARCLPLWRSLHVIVKEFLDLYGAGYRMSGFNIFVSKNRLLEQTETGLKPVPDVGKIPAPAAFAAVEGAGAGGDIDCTWTPAGPAALTDIGIMARLTDADEFTAFNAPGDGEGAFTISGLEPAGVYDVYAFYLDSSIPDCGTSVCIADVTAKAA</sequence>
<dbReference type="EMBL" id="BARW01033004">
    <property type="protein sequence ID" value="GAJ05127.1"/>
    <property type="molecule type" value="Genomic_DNA"/>
</dbReference>
<accession>X1UNF7</accession>
<protein>
    <submittedName>
        <fullName evidence="1">Uncharacterized protein</fullName>
    </submittedName>
</protein>
<name>X1UNF7_9ZZZZ</name>
<gene>
    <name evidence="1" type="ORF">S12H4_52095</name>
</gene>
<proteinExistence type="predicted"/>
<comment type="caution">
    <text evidence="1">The sequence shown here is derived from an EMBL/GenBank/DDBJ whole genome shotgun (WGS) entry which is preliminary data.</text>
</comment>
<organism evidence="1">
    <name type="scientific">marine sediment metagenome</name>
    <dbReference type="NCBI Taxonomy" id="412755"/>
    <lineage>
        <taxon>unclassified sequences</taxon>
        <taxon>metagenomes</taxon>
        <taxon>ecological metagenomes</taxon>
    </lineage>
</organism>
<evidence type="ECO:0000313" key="1">
    <source>
        <dbReference type="EMBL" id="GAJ05127.1"/>
    </source>
</evidence>
<reference evidence="1" key="1">
    <citation type="journal article" date="2014" name="Front. Microbiol.">
        <title>High frequency of phylogenetically diverse reductive dehalogenase-homologous genes in deep subseafloor sedimentary metagenomes.</title>
        <authorList>
            <person name="Kawai M."/>
            <person name="Futagami T."/>
            <person name="Toyoda A."/>
            <person name="Takaki Y."/>
            <person name="Nishi S."/>
            <person name="Hori S."/>
            <person name="Arai W."/>
            <person name="Tsubouchi T."/>
            <person name="Morono Y."/>
            <person name="Uchiyama I."/>
            <person name="Ito T."/>
            <person name="Fujiyama A."/>
            <person name="Inagaki F."/>
            <person name="Takami H."/>
        </authorList>
    </citation>
    <scope>NUCLEOTIDE SEQUENCE</scope>
    <source>
        <strain evidence="1">Expedition CK06-06</strain>
    </source>
</reference>